<evidence type="ECO:0000256" key="2">
    <source>
        <dbReference type="ARBA" id="ARBA00022670"/>
    </source>
</evidence>
<gene>
    <name evidence="5" type="ORF">GCM10007094_04340</name>
</gene>
<proteinExistence type="predicted"/>
<dbReference type="InterPro" id="IPR054613">
    <property type="entry name" value="Peptidase_S78_dom"/>
</dbReference>
<keyword evidence="3" id="KW-0378">Hydrolase</keyword>
<dbReference type="SUPFAM" id="SSF50789">
    <property type="entry name" value="Herpes virus serine proteinase, assemblin"/>
    <property type="match status" value="1"/>
</dbReference>
<sequence>MNTDHPIVIEGYASRFELSDQGGDVMRKGAFQSSLQQQKLTDVKMLWQHDPANPIGKWLHIQEDGIGLFVKGLLFPGIAQGRQAIAMVQAGILDGLSIGFKTRRASRNAKTGRRDVLAVDLWEISLVTFPLLPSARLTVVS</sequence>
<evidence type="ECO:0000313" key="5">
    <source>
        <dbReference type="EMBL" id="GHB19555.1"/>
    </source>
</evidence>
<feature type="domain" description="Prohead serine protease" evidence="4">
    <location>
        <begin position="5"/>
        <end position="139"/>
    </location>
</feature>
<organism evidence="5 6">
    <name type="scientific">Pseudovibrio japonicus</name>
    <dbReference type="NCBI Taxonomy" id="366534"/>
    <lineage>
        <taxon>Bacteria</taxon>
        <taxon>Pseudomonadati</taxon>
        <taxon>Pseudomonadota</taxon>
        <taxon>Alphaproteobacteria</taxon>
        <taxon>Hyphomicrobiales</taxon>
        <taxon>Stappiaceae</taxon>
        <taxon>Pseudovibrio</taxon>
    </lineage>
</organism>
<dbReference type="RefSeq" id="WP_189434956.1">
    <property type="nucleotide sequence ID" value="NZ_BMXE01000001.1"/>
</dbReference>
<keyword evidence="1" id="KW-1188">Viral release from host cell</keyword>
<dbReference type="Proteomes" id="UP000637980">
    <property type="component" value="Unassembled WGS sequence"/>
</dbReference>
<dbReference type="InterPro" id="IPR006433">
    <property type="entry name" value="Prohead_protease"/>
</dbReference>
<comment type="caution">
    <text evidence="5">The sequence shown here is derived from an EMBL/GenBank/DDBJ whole genome shotgun (WGS) entry which is preliminary data.</text>
</comment>
<dbReference type="EMBL" id="BMXE01000001">
    <property type="protein sequence ID" value="GHB19555.1"/>
    <property type="molecule type" value="Genomic_DNA"/>
</dbReference>
<name>A0ABQ3DXG7_9HYPH</name>
<protein>
    <recommendedName>
        <fullName evidence="4">Prohead serine protease domain-containing protein</fullName>
    </recommendedName>
</protein>
<dbReference type="Pfam" id="PF04586">
    <property type="entry name" value="Peptidase_S78"/>
    <property type="match status" value="1"/>
</dbReference>
<dbReference type="NCBIfam" id="TIGR01543">
    <property type="entry name" value="proheadase_HK97"/>
    <property type="match status" value="1"/>
</dbReference>
<keyword evidence="2" id="KW-0645">Protease</keyword>
<evidence type="ECO:0000313" key="6">
    <source>
        <dbReference type="Proteomes" id="UP000637980"/>
    </source>
</evidence>
<evidence type="ECO:0000259" key="4">
    <source>
        <dbReference type="Pfam" id="PF04586"/>
    </source>
</evidence>
<reference evidence="6" key="1">
    <citation type="journal article" date="2019" name="Int. J. Syst. Evol. Microbiol.">
        <title>The Global Catalogue of Microorganisms (GCM) 10K type strain sequencing project: providing services to taxonomists for standard genome sequencing and annotation.</title>
        <authorList>
            <consortium name="The Broad Institute Genomics Platform"/>
            <consortium name="The Broad Institute Genome Sequencing Center for Infectious Disease"/>
            <person name="Wu L."/>
            <person name="Ma J."/>
        </authorList>
    </citation>
    <scope>NUCLEOTIDE SEQUENCE [LARGE SCALE GENOMIC DNA]</scope>
    <source>
        <strain evidence="6">KCTC 12861</strain>
    </source>
</reference>
<keyword evidence="6" id="KW-1185">Reference proteome</keyword>
<evidence type="ECO:0000256" key="1">
    <source>
        <dbReference type="ARBA" id="ARBA00022612"/>
    </source>
</evidence>
<evidence type="ECO:0000256" key="3">
    <source>
        <dbReference type="ARBA" id="ARBA00022801"/>
    </source>
</evidence>
<accession>A0ABQ3DXG7</accession>